<gene>
    <name evidence="3" type="ORF">PPROV_000770300</name>
</gene>
<dbReference type="AlphaFoldDB" id="A0A830HNE5"/>
<name>A0A830HNE5_9CHLO</name>
<organism evidence="3 4">
    <name type="scientific">Pycnococcus provasolii</name>
    <dbReference type="NCBI Taxonomy" id="41880"/>
    <lineage>
        <taxon>Eukaryota</taxon>
        <taxon>Viridiplantae</taxon>
        <taxon>Chlorophyta</taxon>
        <taxon>Pseudoscourfieldiophyceae</taxon>
        <taxon>Pseudoscourfieldiales</taxon>
        <taxon>Pycnococcaceae</taxon>
        <taxon>Pycnococcus</taxon>
    </lineage>
</organism>
<dbReference type="EMBL" id="BNJQ01000023">
    <property type="protein sequence ID" value="GHP08966.1"/>
    <property type="molecule type" value="Genomic_DNA"/>
</dbReference>
<reference evidence="3" key="1">
    <citation type="submission" date="2020-10" db="EMBL/GenBank/DDBJ databases">
        <title>Unveiling of a novel bifunctional photoreceptor, Dualchrome1, isolated from a cosmopolitan green alga.</title>
        <authorList>
            <person name="Suzuki S."/>
            <person name="Kawachi M."/>
        </authorList>
    </citation>
    <scope>NUCLEOTIDE SEQUENCE</scope>
    <source>
        <strain evidence="3">NIES 2893</strain>
    </source>
</reference>
<evidence type="ECO:0000313" key="3">
    <source>
        <dbReference type="EMBL" id="GHP08966.1"/>
    </source>
</evidence>
<comment type="caution">
    <text evidence="3">The sequence shown here is derived from an EMBL/GenBank/DDBJ whole genome shotgun (WGS) entry which is preliminary data.</text>
</comment>
<dbReference type="Proteomes" id="UP000660262">
    <property type="component" value="Unassembled WGS sequence"/>
</dbReference>
<evidence type="ECO:0008006" key="5">
    <source>
        <dbReference type="Google" id="ProtNLM"/>
    </source>
</evidence>
<dbReference type="Gene3D" id="3.90.1480.20">
    <property type="entry name" value="Glycosyl transferase family 29"/>
    <property type="match status" value="1"/>
</dbReference>
<accession>A0A830HNE5</accession>
<keyword evidence="2" id="KW-0472">Membrane</keyword>
<evidence type="ECO:0000256" key="1">
    <source>
        <dbReference type="SAM" id="MobiDB-lite"/>
    </source>
</evidence>
<feature type="region of interest" description="Disordered" evidence="1">
    <location>
        <begin position="262"/>
        <end position="286"/>
    </location>
</feature>
<keyword evidence="2" id="KW-1133">Transmembrane helix</keyword>
<keyword evidence="4" id="KW-1185">Reference proteome</keyword>
<dbReference type="InterPro" id="IPR038578">
    <property type="entry name" value="GT29-like_sf"/>
</dbReference>
<protein>
    <recommendedName>
        <fullName evidence="5">Transmembrane protein</fullName>
    </recommendedName>
</protein>
<evidence type="ECO:0000256" key="2">
    <source>
        <dbReference type="SAM" id="Phobius"/>
    </source>
</evidence>
<proteinExistence type="predicted"/>
<feature type="transmembrane region" description="Helical" evidence="2">
    <location>
        <begin position="20"/>
        <end position="37"/>
    </location>
</feature>
<feature type="compositionally biased region" description="Low complexity" evidence="1">
    <location>
        <begin position="271"/>
        <end position="283"/>
    </location>
</feature>
<keyword evidence="2" id="KW-0812">Transmembrane</keyword>
<sequence length="345" mass="37336">MPKGHASARSQQPQVPRDGLYTLLLVCTLCVIYTLVYKPNWNWKLAQPPFPVPPDAAEPSAGFLALYAALQVCETVSAYGLGGGTRDGALGARAKLIAMSDASSADSVVANLVRELQPRYYKTRYAEASDSQVGAESAHSLELERLLIGSLARTGAVSACGGPGGHGSLEVYSTRARLGFGASASMDTLDRALDKARDTREKLTDEMLANLEEDEREAERMKNGDFDLEEDASPDRPLSARERERLIDEKQAELARARVAERARAERASKRGAAPSKAKAAVKAKAETPLTTKVTTLIDRFQRMASNDVAKVLGAAEKVQQDERDEDEIEELLAESVEVDEDGTV</sequence>
<feature type="region of interest" description="Disordered" evidence="1">
    <location>
        <begin position="213"/>
        <end position="245"/>
    </location>
</feature>
<evidence type="ECO:0000313" key="4">
    <source>
        <dbReference type="Proteomes" id="UP000660262"/>
    </source>
</evidence>